<dbReference type="Pfam" id="PF01266">
    <property type="entry name" value="DAO"/>
    <property type="match status" value="1"/>
</dbReference>
<feature type="domain" description="FAD dependent oxidoreductase" evidence="3">
    <location>
        <begin position="39"/>
        <end position="392"/>
    </location>
</feature>
<evidence type="ECO:0000256" key="2">
    <source>
        <dbReference type="SAM" id="MobiDB-lite"/>
    </source>
</evidence>
<name>A0A387FXQ7_9HYPH</name>
<dbReference type="InterPro" id="IPR036188">
    <property type="entry name" value="FAD/NAD-bd_sf"/>
</dbReference>
<feature type="region of interest" description="Disordered" evidence="2">
    <location>
        <begin position="1"/>
        <end position="31"/>
    </location>
</feature>
<accession>A0A387FXQ7</accession>
<dbReference type="GO" id="GO:0005737">
    <property type="term" value="C:cytoplasm"/>
    <property type="evidence" value="ECO:0007669"/>
    <property type="project" value="TreeGrafter"/>
</dbReference>
<evidence type="ECO:0000313" key="4">
    <source>
        <dbReference type="EMBL" id="AYG60621.1"/>
    </source>
</evidence>
<dbReference type="AlphaFoldDB" id="A0A387FXQ7"/>
<dbReference type="RefSeq" id="WP_120705594.1">
    <property type="nucleotide sequence ID" value="NZ_CP032694.1"/>
</dbReference>
<dbReference type="Proteomes" id="UP000282195">
    <property type="component" value="Chromosome"/>
</dbReference>
<dbReference type="PANTHER" id="PTHR13847:SF281">
    <property type="entry name" value="FAD DEPENDENT OXIDOREDUCTASE DOMAIN-CONTAINING PROTEIN"/>
    <property type="match status" value="1"/>
</dbReference>
<evidence type="ECO:0000256" key="1">
    <source>
        <dbReference type="ARBA" id="ARBA00023002"/>
    </source>
</evidence>
<dbReference type="KEGG" id="rjg:CCGE525_18715"/>
<protein>
    <submittedName>
        <fullName evidence="4">FAD-binding oxidoreductase</fullName>
    </submittedName>
</protein>
<keyword evidence="1" id="KW-0560">Oxidoreductase</keyword>
<sequence>MHRSSSSANLPGHPQISLWHATSRNRKDRPPLETDLDADLAIVGAGFSGLSTALHAAEKGLSVVVLEAEIVAWGATGRNAGFVVPNFAKMDPDNILALLGPERAERLIQMAAGSADLVFDLVKRHHIDCDALQSGWIQPAHSPVAFEKVKSRVEQWASRGRPAVILDRQAVREMTGADGYFGGWTDKSGGVLDPVGYAHGLAMAAEAAGARIFEHSPVGSIRRAGDGWVLATTGGKVRAGKVLIATNAYGGHLNPTLARTYFPLKVFQIATEPLPASIRRCLLPGGQCVSDTRRNLFTFRFDAENRLITGGMHVIGPGADERVPSAIHRRLARHLDLTDIPLLAYRWSGIAAVEPDFLPHLVDLGPGLIAGFACNGRGIAMTTAMGRVLADWAAGTKPNDLPIPFAPPAPIPFHSLLKHAPNMLLPWSMLRDRLDERAVT</sequence>
<dbReference type="SUPFAM" id="SSF51905">
    <property type="entry name" value="FAD/NAD(P)-binding domain"/>
    <property type="match status" value="1"/>
</dbReference>
<dbReference type="InterPro" id="IPR006076">
    <property type="entry name" value="FAD-dep_OxRdtase"/>
</dbReference>
<dbReference type="Gene3D" id="3.30.9.10">
    <property type="entry name" value="D-Amino Acid Oxidase, subunit A, domain 2"/>
    <property type="match status" value="1"/>
</dbReference>
<dbReference type="GO" id="GO:0016491">
    <property type="term" value="F:oxidoreductase activity"/>
    <property type="evidence" value="ECO:0007669"/>
    <property type="project" value="UniProtKB-KW"/>
</dbReference>
<reference evidence="4 5" key="1">
    <citation type="submission" date="2018-10" db="EMBL/GenBank/DDBJ databases">
        <title>Rhizobium etli, R. leguminosarum and a new Rhizobium genospecies from Phaseolus dumosus.</title>
        <authorList>
            <person name="Ramirez-Puebla S.T."/>
            <person name="Rogel-Hernandez M.A."/>
            <person name="Guerrero G."/>
            <person name="Ormeno-Orrillo E."/>
            <person name="Martinez-Romero J.C."/>
            <person name="Negrete-Yankelevich S."/>
            <person name="Martinez-Romero E."/>
        </authorList>
    </citation>
    <scope>NUCLEOTIDE SEQUENCE [LARGE SCALE GENOMIC DNA]</scope>
    <source>
        <strain evidence="4 5">CCGE525</strain>
    </source>
</reference>
<gene>
    <name evidence="4" type="ORF">CCGE525_18715</name>
</gene>
<dbReference type="OrthoDB" id="9814969at2"/>
<keyword evidence="5" id="KW-1185">Reference proteome</keyword>
<dbReference type="Gene3D" id="3.50.50.60">
    <property type="entry name" value="FAD/NAD(P)-binding domain"/>
    <property type="match status" value="1"/>
</dbReference>
<evidence type="ECO:0000313" key="5">
    <source>
        <dbReference type="Proteomes" id="UP000282195"/>
    </source>
</evidence>
<organism evidence="4 5">
    <name type="scientific">Rhizobium jaguaris</name>
    <dbReference type="NCBI Taxonomy" id="1312183"/>
    <lineage>
        <taxon>Bacteria</taxon>
        <taxon>Pseudomonadati</taxon>
        <taxon>Pseudomonadota</taxon>
        <taxon>Alphaproteobacteria</taxon>
        <taxon>Hyphomicrobiales</taxon>
        <taxon>Rhizobiaceae</taxon>
        <taxon>Rhizobium/Agrobacterium group</taxon>
        <taxon>Rhizobium</taxon>
    </lineage>
</organism>
<evidence type="ECO:0000259" key="3">
    <source>
        <dbReference type="Pfam" id="PF01266"/>
    </source>
</evidence>
<dbReference type="PANTHER" id="PTHR13847">
    <property type="entry name" value="SARCOSINE DEHYDROGENASE-RELATED"/>
    <property type="match status" value="1"/>
</dbReference>
<dbReference type="EMBL" id="CP032694">
    <property type="protein sequence ID" value="AYG60621.1"/>
    <property type="molecule type" value="Genomic_DNA"/>
</dbReference>
<proteinExistence type="predicted"/>